<evidence type="ECO:0000256" key="2">
    <source>
        <dbReference type="ARBA" id="ARBA00023125"/>
    </source>
</evidence>
<comment type="caution">
    <text evidence="5">The sequence shown here is derived from an EMBL/GenBank/DDBJ whole genome shotgun (WGS) entry which is preliminary data.</text>
</comment>
<accession>A0A9J6QW54</accession>
<name>A0A9J6QW54_9FIRM</name>
<keyword evidence="6" id="KW-1185">Reference proteome</keyword>
<gene>
    <name evidence="5" type="ORF">OBO34_10780</name>
</gene>
<dbReference type="Pfam" id="PF02311">
    <property type="entry name" value="AraC_binding"/>
    <property type="match status" value="1"/>
</dbReference>
<keyword evidence="3" id="KW-0804">Transcription</keyword>
<evidence type="ECO:0000313" key="5">
    <source>
        <dbReference type="EMBL" id="MCU7378838.1"/>
    </source>
</evidence>
<dbReference type="Gene3D" id="1.10.10.60">
    <property type="entry name" value="Homeodomain-like"/>
    <property type="match status" value="2"/>
</dbReference>
<dbReference type="InterPro" id="IPR003313">
    <property type="entry name" value="AraC-bd"/>
</dbReference>
<keyword evidence="1" id="KW-0805">Transcription regulation</keyword>
<dbReference type="InterPro" id="IPR009057">
    <property type="entry name" value="Homeodomain-like_sf"/>
</dbReference>
<evidence type="ECO:0000313" key="6">
    <source>
        <dbReference type="Proteomes" id="UP001065549"/>
    </source>
</evidence>
<dbReference type="RefSeq" id="WP_253021168.1">
    <property type="nucleotide sequence ID" value="NZ_JAOSHN010000004.1"/>
</dbReference>
<dbReference type="SUPFAM" id="SSF51182">
    <property type="entry name" value="RmlC-like cupins"/>
    <property type="match status" value="1"/>
</dbReference>
<dbReference type="InterPro" id="IPR018060">
    <property type="entry name" value="HTH_AraC"/>
</dbReference>
<dbReference type="AlphaFoldDB" id="A0A9J6QW54"/>
<reference evidence="5" key="1">
    <citation type="submission" date="2022-09" db="EMBL/GenBank/DDBJ databases">
        <title>Culturomic study of gut microbiota in children with autism spectrum disorder.</title>
        <authorList>
            <person name="Efimov B.A."/>
            <person name="Chaplin A.V."/>
            <person name="Sokolova S.R."/>
            <person name="Pikina A.P."/>
            <person name="Korzhanova M."/>
            <person name="Belova V."/>
            <person name="Korostin D."/>
        </authorList>
    </citation>
    <scope>NUCLEOTIDE SEQUENCE</scope>
    <source>
        <strain evidence="5">ASD5510</strain>
    </source>
</reference>
<organism evidence="5 6">
    <name type="scientific">Hominibacterium faecale</name>
    <dbReference type="NCBI Taxonomy" id="2839743"/>
    <lineage>
        <taxon>Bacteria</taxon>
        <taxon>Bacillati</taxon>
        <taxon>Bacillota</taxon>
        <taxon>Clostridia</taxon>
        <taxon>Peptostreptococcales</taxon>
        <taxon>Anaerovoracaceae</taxon>
        <taxon>Hominibacterium</taxon>
    </lineage>
</organism>
<protein>
    <submittedName>
        <fullName evidence="5">Helix-turn-helix domain-containing protein</fullName>
    </submittedName>
</protein>
<keyword evidence="2" id="KW-0238">DNA-binding</keyword>
<proteinExistence type="predicted"/>
<dbReference type="InterPro" id="IPR011051">
    <property type="entry name" value="RmlC_Cupin_sf"/>
</dbReference>
<dbReference type="InterPro" id="IPR014710">
    <property type="entry name" value="RmlC-like_jellyroll"/>
</dbReference>
<dbReference type="Pfam" id="PF12833">
    <property type="entry name" value="HTH_18"/>
    <property type="match status" value="1"/>
</dbReference>
<dbReference type="EMBL" id="JAOSHN010000004">
    <property type="protein sequence ID" value="MCU7378838.1"/>
    <property type="molecule type" value="Genomic_DNA"/>
</dbReference>
<dbReference type="PANTHER" id="PTHR43280:SF2">
    <property type="entry name" value="HTH-TYPE TRANSCRIPTIONAL REGULATOR EXSA"/>
    <property type="match status" value="1"/>
</dbReference>
<dbReference type="GO" id="GO:0043565">
    <property type="term" value="F:sequence-specific DNA binding"/>
    <property type="evidence" value="ECO:0007669"/>
    <property type="project" value="InterPro"/>
</dbReference>
<dbReference type="Proteomes" id="UP001065549">
    <property type="component" value="Unassembled WGS sequence"/>
</dbReference>
<dbReference type="SUPFAM" id="SSF46689">
    <property type="entry name" value="Homeodomain-like"/>
    <property type="match status" value="1"/>
</dbReference>
<evidence type="ECO:0000256" key="3">
    <source>
        <dbReference type="ARBA" id="ARBA00023163"/>
    </source>
</evidence>
<evidence type="ECO:0000256" key="1">
    <source>
        <dbReference type="ARBA" id="ARBA00023015"/>
    </source>
</evidence>
<dbReference type="GO" id="GO:0003700">
    <property type="term" value="F:DNA-binding transcription factor activity"/>
    <property type="evidence" value="ECO:0007669"/>
    <property type="project" value="InterPro"/>
</dbReference>
<dbReference type="PROSITE" id="PS01124">
    <property type="entry name" value="HTH_ARAC_FAMILY_2"/>
    <property type="match status" value="1"/>
</dbReference>
<dbReference type="SMART" id="SM00342">
    <property type="entry name" value="HTH_ARAC"/>
    <property type="match status" value="1"/>
</dbReference>
<feature type="domain" description="HTH araC/xylS-type" evidence="4">
    <location>
        <begin position="208"/>
        <end position="306"/>
    </location>
</feature>
<sequence>MMILSQTENINISLAQPLMQEFPEGIRLSRFSFFSLREYPIHTHLHMEIIYVLEGSLSIKVGVSNYTLSAGEFTIMNPFELHGLYCTDEPNRVCLLEISPQFYDPCQEGTIFVSEYKLYQDAAKDDFSKIEEVLRKIFHLHLSTMLAEDSPDGYLPVYASARNEEYEKILLRTLINYFELHFTAEYFLLSDHKENTLRDSFVQADRLKNILSYFYENFPQKIQLQDVADRTYVNRYHISHLVKSGIGFTFSELLQHIRIEKAEIYLLGTDLPISQIVFELGFSSYRYFNQHFKSLFHMTPNAYRQKYQKETILHKEISVLSPIPQSAAESLLMRLDSIKTTASMGAGKPEIRFIDLKNVPDRQDGHGPLPSGADAYSDLNWPESHILYDSPYMASLLLSQIALVGPGPFLKKYPCFACRDEDCSGNSLPFNGRPGAVTQQGLCKASFHTLEFLKHFEGDEFPIDAGSFLAWSGPDSERILHLLLYYAPLDIGQLLSRSFHMPQALASYVEERTQSMANRTFVVELPQDSLAMEQKLKRSMDPFVQWQRLGCPPSLDQETVQLLNSAFQPDAYFFKPQERLEITLAPFEVKYFQFTFPHK</sequence>
<dbReference type="Gene3D" id="2.60.120.10">
    <property type="entry name" value="Jelly Rolls"/>
    <property type="match status" value="1"/>
</dbReference>
<evidence type="ECO:0000259" key="4">
    <source>
        <dbReference type="PROSITE" id="PS01124"/>
    </source>
</evidence>
<dbReference type="PANTHER" id="PTHR43280">
    <property type="entry name" value="ARAC-FAMILY TRANSCRIPTIONAL REGULATOR"/>
    <property type="match status" value="1"/>
</dbReference>